<keyword evidence="3" id="KW-1133">Transmembrane helix</keyword>
<gene>
    <name evidence="5" type="ORF">LVIROSA_LOCUS18268</name>
</gene>
<dbReference type="InterPro" id="IPR049224">
    <property type="entry name" value="DUF6821"/>
</dbReference>
<sequence length="212" mass="23672">MEDNEWETIQASSSATQSDEDVGDAVVVATPTNFHDASGVAPSNHEGLLVFTQPPQDDYLHEPVLETPSPRSSYSSSSNPSSTEIVEGELPQPPETRSTQLKASFRILSSWVLTIAYGIRDRIGFWSIASVTAFASVMVYGMQWQRRRMLAAKESKDQLKLLINQKDEKIKQLLLQIDRMNEALSARRRVPVFRVVVDSPLMIGPTANWKPI</sequence>
<feature type="compositionally biased region" description="Polar residues" evidence="2">
    <location>
        <begin position="7"/>
        <end position="17"/>
    </location>
</feature>
<evidence type="ECO:0000259" key="4">
    <source>
        <dbReference type="Pfam" id="PF20705"/>
    </source>
</evidence>
<evidence type="ECO:0000256" key="3">
    <source>
        <dbReference type="SAM" id="Phobius"/>
    </source>
</evidence>
<dbReference type="Proteomes" id="UP001157418">
    <property type="component" value="Unassembled WGS sequence"/>
</dbReference>
<dbReference type="AlphaFoldDB" id="A0AAU9MWU9"/>
<accession>A0AAU9MWU9</accession>
<evidence type="ECO:0000313" key="6">
    <source>
        <dbReference type="Proteomes" id="UP001157418"/>
    </source>
</evidence>
<feature type="transmembrane region" description="Helical" evidence="3">
    <location>
        <begin position="125"/>
        <end position="142"/>
    </location>
</feature>
<keyword evidence="1" id="KW-0175">Coiled coil</keyword>
<feature type="coiled-coil region" evidence="1">
    <location>
        <begin position="152"/>
        <end position="183"/>
    </location>
</feature>
<name>A0AAU9MWU9_9ASTR</name>
<keyword evidence="6" id="KW-1185">Reference proteome</keyword>
<dbReference type="EMBL" id="CAKMRJ010003334">
    <property type="protein sequence ID" value="CAH1431556.1"/>
    <property type="molecule type" value="Genomic_DNA"/>
</dbReference>
<evidence type="ECO:0000256" key="1">
    <source>
        <dbReference type="SAM" id="Coils"/>
    </source>
</evidence>
<reference evidence="5 6" key="1">
    <citation type="submission" date="2022-01" db="EMBL/GenBank/DDBJ databases">
        <authorList>
            <person name="Xiong W."/>
            <person name="Schranz E."/>
        </authorList>
    </citation>
    <scope>NUCLEOTIDE SEQUENCE [LARGE SCALE GENOMIC DNA]</scope>
</reference>
<dbReference type="PANTHER" id="PTHR37206:SF4">
    <property type="entry name" value="TRANSMEMBRANE PROTEIN"/>
    <property type="match status" value="1"/>
</dbReference>
<dbReference type="PANTHER" id="PTHR37206">
    <property type="entry name" value="TRANSMEMBRANE PROTEIN"/>
    <property type="match status" value="1"/>
</dbReference>
<feature type="domain" description="DUF6821" evidence="4">
    <location>
        <begin position="126"/>
        <end position="195"/>
    </location>
</feature>
<proteinExistence type="predicted"/>
<protein>
    <recommendedName>
        <fullName evidence="4">DUF6821 domain-containing protein</fullName>
    </recommendedName>
</protein>
<organism evidence="5 6">
    <name type="scientific">Lactuca virosa</name>
    <dbReference type="NCBI Taxonomy" id="75947"/>
    <lineage>
        <taxon>Eukaryota</taxon>
        <taxon>Viridiplantae</taxon>
        <taxon>Streptophyta</taxon>
        <taxon>Embryophyta</taxon>
        <taxon>Tracheophyta</taxon>
        <taxon>Spermatophyta</taxon>
        <taxon>Magnoliopsida</taxon>
        <taxon>eudicotyledons</taxon>
        <taxon>Gunneridae</taxon>
        <taxon>Pentapetalae</taxon>
        <taxon>asterids</taxon>
        <taxon>campanulids</taxon>
        <taxon>Asterales</taxon>
        <taxon>Asteraceae</taxon>
        <taxon>Cichorioideae</taxon>
        <taxon>Cichorieae</taxon>
        <taxon>Lactucinae</taxon>
        <taxon>Lactuca</taxon>
    </lineage>
</organism>
<feature type="compositionally biased region" description="Low complexity" evidence="2">
    <location>
        <begin position="68"/>
        <end position="82"/>
    </location>
</feature>
<evidence type="ECO:0000313" key="5">
    <source>
        <dbReference type="EMBL" id="CAH1431556.1"/>
    </source>
</evidence>
<keyword evidence="3" id="KW-0472">Membrane</keyword>
<evidence type="ECO:0000256" key="2">
    <source>
        <dbReference type="SAM" id="MobiDB-lite"/>
    </source>
</evidence>
<dbReference type="Pfam" id="PF20705">
    <property type="entry name" value="DUF6821"/>
    <property type="match status" value="1"/>
</dbReference>
<comment type="caution">
    <text evidence="5">The sequence shown here is derived from an EMBL/GenBank/DDBJ whole genome shotgun (WGS) entry which is preliminary data.</text>
</comment>
<keyword evidence="3" id="KW-0812">Transmembrane</keyword>
<feature type="region of interest" description="Disordered" evidence="2">
    <location>
        <begin position="1"/>
        <end position="98"/>
    </location>
</feature>